<dbReference type="HOGENOM" id="CLU_2091333_0_0_2"/>
<protein>
    <recommendedName>
        <fullName evidence="3">GPW/gp25 family protein</fullName>
    </recommendedName>
</protein>
<keyword evidence="2" id="KW-1185">Reference proteome</keyword>
<dbReference type="OrthoDB" id="372726at2157"/>
<evidence type="ECO:0000313" key="1">
    <source>
        <dbReference type="EMBL" id="ADN36211.1"/>
    </source>
</evidence>
<dbReference type="STRING" id="679926.Mpet_1452"/>
<dbReference type="InterPro" id="IPR020288">
    <property type="entry name" value="Sheath_initiator"/>
</dbReference>
<sequence>MSKAVKIDENGDTLIDTAGRIRSVSGHEKIIQDLTVLLRSVKGSLPFDTTFGTEDFPEMNNPSSKIMGNAVYAAILQHPDVSDIRDLQVSKEGRMMYVSLTVLLNDGADVDMEMLV</sequence>
<dbReference type="EMBL" id="CP002117">
    <property type="protein sequence ID" value="ADN36211.1"/>
    <property type="molecule type" value="Genomic_DNA"/>
</dbReference>
<dbReference type="Proteomes" id="UP000006565">
    <property type="component" value="Chromosome"/>
</dbReference>
<dbReference type="SUPFAM" id="SSF160719">
    <property type="entry name" value="gpW/gp25-like"/>
    <property type="match status" value="1"/>
</dbReference>
<dbReference type="RefSeq" id="WP_013329388.1">
    <property type="nucleotide sequence ID" value="NC_014507.1"/>
</dbReference>
<dbReference type="eggNOG" id="arCOG13278">
    <property type="taxonomic scope" value="Archaea"/>
</dbReference>
<dbReference type="Pfam" id="PF10934">
    <property type="entry name" value="Sheath_initiator"/>
    <property type="match status" value="1"/>
</dbReference>
<dbReference type="AlphaFoldDB" id="E1RFI1"/>
<proteinExistence type="predicted"/>
<reference evidence="1 2" key="1">
    <citation type="journal article" date="2010" name="Stand. Genomic Sci.">
        <title>Complete genome sequence of Methanoplanus petrolearius type strain (SEBR 4847).</title>
        <authorList>
            <person name="Brambilla E."/>
            <person name="Djao O.D."/>
            <person name="Daligault H."/>
            <person name="Lapidus A."/>
            <person name="Lucas S."/>
            <person name="Hammon N."/>
            <person name="Nolan M."/>
            <person name="Tice H."/>
            <person name="Cheng J.F."/>
            <person name="Han C."/>
            <person name="Tapia R."/>
            <person name="Goodwin L."/>
            <person name="Pitluck S."/>
            <person name="Liolios K."/>
            <person name="Ivanova N."/>
            <person name="Mavromatis K."/>
            <person name="Mikhailova N."/>
            <person name="Pati A."/>
            <person name="Chen A."/>
            <person name="Palaniappan K."/>
            <person name="Land M."/>
            <person name="Hauser L."/>
            <person name="Chang Y.J."/>
            <person name="Jeffries C.D."/>
            <person name="Rohde M."/>
            <person name="Spring S."/>
            <person name="Sikorski J."/>
            <person name="Goker M."/>
            <person name="Woyke T."/>
            <person name="Bristow J."/>
            <person name="Eisen J.A."/>
            <person name="Markowitz V."/>
            <person name="Hugenholtz P."/>
            <person name="Kyrpides N.C."/>
            <person name="Klenk H.P."/>
        </authorList>
    </citation>
    <scope>NUCLEOTIDE SEQUENCE [LARGE SCALE GENOMIC DNA]</scope>
    <source>
        <strain evidence="2">DSM 11571 / OCM 486 / SEBR 4847</strain>
    </source>
</reference>
<name>E1RFI1_METP4</name>
<organism evidence="1 2">
    <name type="scientific">Methanolacinia petrolearia (strain DSM 11571 / OCM 486 / SEBR 4847)</name>
    <name type="common">Methanoplanus petrolearius</name>
    <dbReference type="NCBI Taxonomy" id="679926"/>
    <lineage>
        <taxon>Archaea</taxon>
        <taxon>Methanobacteriati</taxon>
        <taxon>Methanobacteriota</taxon>
        <taxon>Stenosarchaea group</taxon>
        <taxon>Methanomicrobia</taxon>
        <taxon>Methanomicrobiales</taxon>
        <taxon>Methanomicrobiaceae</taxon>
        <taxon>Methanolacinia</taxon>
    </lineage>
</organism>
<dbReference type="KEGG" id="mpi:Mpet_1452"/>
<evidence type="ECO:0000313" key="2">
    <source>
        <dbReference type="Proteomes" id="UP000006565"/>
    </source>
</evidence>
<evidence type="ECO:0008006" key="3">
    <source>
        <dbReference type="Google" id="ProtNLM"/>
    </source>
</evidence>
<accession>E1RFI1</accession>
<gene>
    <name evidence="1" type="ordered locus">Mpet_1452</name>
</gene>
<dbReference type="GeneID" id="9743922"/>
<dbReference type="Gene3D" id="3.10.450.40">
    <property type="match status" value="1"/>
</dbReference>